<organism evidence="6">
    <name type="scientific">Sulfurimonas autotrophica</name>
    <dbReference type="NCBI Taxonomy" id="202747"/>
    <lineage>
        <taxon>Bacteria</taxon>
        <taxon>Pseudomonadati</taxon>
        <taxon>Campylobacterota</taxon>
        <taxon>Epsilonproteobacteria</taxon>
        <taxon>Campylobacterales</taxon>
        <taxon>Sulfurimonadaceae</taxon>
        <taxon>Sulfurimonas</taxon>
    </lineage>
</organism>
<dbReference type="InterPro" id="IPR006062">
    <property type="entry name" value="His_biosynth"/>
</dbReference>
<evidence type="ECO:0000256" key="2">
    <source>
        <dbReference type="ARBA" id="ARBA00022605"/>
    </source>
</evidence>
<dbReference type="Gene3D" id="3.20.20.70">
    <property type="entry name" value="Aldolase class I"/>
    <property type="match status" value="1"/>
</dbReference>
<gene>
    <name evidence="6" type="ORF">ENJ67_04650</name>
</gene>
<evidence type="ECO:0000256" key="5">
    <source>
        <dbReference type="RuleBase" id="RU003657"/>
    </source>
</evidence>
<comment type="similarity">
    <text evidence="1 5">Belongs to the HisA/HisF family.</text>
</comment>
<evidence type="ECO:0000313" key="6">
    <source>
        <dbReference type="EMBL" id="HFB54002.1"/>
    </source>
</evidence>
<accession>A0A7C3C018</accession>
<sequence length="50" mass="5242">SKVATIASGGVKDEEDIKALIATGEIEGVIIGKAYYEGTLDLAKMFQLLA</sequence>
<evidence type="ECO:0000256" key="1">
    <source>
        <dbReference type="ARBA" id="ARBA00009667"/>
    </source>
</evidence>
<feature type="non-terminal residue" evidence="6">
    <location>
        <position position="1"/>
    </location>
</feature>
<dbReference type="SUPFAM" id="SSF51366">
    <property type="entry name" value="Ribulose-phoshate binding barrel"/>
    <property type="match status" value="1"/>
</dbReference>
<dbReference type="Pfam" id="PF00977">
    <property type="entry name" value="His_biosynth"/>
    <property type="match status" value="1"/>
</dbReference>
<comment type="caution">
    <text evidence="6">The sequence shown here is derived from an EMBL/GenBank/DDBJ whole genome shotgun (WGS) entry which is preliminary data.</text>
</comment>
<dbReference type="EMBL" id="DRNH01000249">
    <property type="protein sequence ID" value="HFB54002.1"/>
    <property type="molecule type" value="Genomic_DNA"/>
</dbReference>
<keyword evidence="3 5" id="KW-0368">Histidine biosynthesis</keyword>
<protein>
    <submittedName>
        <fullName evidence="6">1-(5-phosphoribosyl)-5-((5-phosphoribosylamino)methylideneamino)imidazole-4-carboxamide isomerase</fullName>
        <ecNumber evidence="6">5.3.1.16</ecNumber>
    </submittedName>
</protein>
<dbReference type="GO" id="GO:0000105">
    <property type="term" value="P:L-histidine biosynthetic process"/>
    <property type="evidence" value="ECO:0007669"/>
    <property type="project" value="UniProtKB-KW"/>
</dbReference>
<dbReference type="GO" id="GO:0003949">
    <property type="term" value="F:1-(5-phosphoribosyl)-5-[(5-phosphoribosylamino)methylideneamino]imidazole-4-carboxamide isomerase activity"/>
    <property type="evidence" value="ECO:0007669"/>
    <property type="project" value="UniProtKB-EC"/>
</dbReference>
<comment type="pathway">
    <text evidence="4">Amino-acid biosynthesis.</text>
</comment>
<keyword evidence="2 5" id="KW-0028">Amino-acid biosynthesis</keyword>
<keyword evidence="6" id="KW-0413">Isomerase</keyword>
<proteinExistence type="inferred from homology"/>
<dbReference type="InterPro" id="IPR013785">
    <property type="entry name" value="Aldolase_TIM"/>
</dbReference>
<dbReference type="InterPro" id="IPR011060">
    <property type="entry name" value="RibuloseP-bd_barrel"/>
</dbReference>
<dbReference type="EC" id="5.3.1.16" evidence="6"/>
<dbReference type="Proteomes" id="UP000886390">
    <property type="component" value="Unassembled WGS sequence"/>
</dbReference>
<reference evidence="6" key="1">
    <citation type="journal article" date="2020" name="mSystems">
        <title>Genome- and Community-Level Interaction Insights into Carbon Utilization and Element Cycling Functions of Hydrothermarchaeota in Hydrothermal Sediment.</title>
        <authorList>
            <person name="Zhou Z."/>
            <person name="Liu Y."/>
            <person name="Xu W."/>
            <person name="Pan J."/>
            <person name="Luo Z.H."/>
            <person name="Li M."/>
        </authorList>
    </citation>
    <scope>NUCLEOTIDE SEQUENCE [LARGE SCALE GENOMIC DNA]</scope>
    <source>
        <strain evidence="6">HyVt-507</strain>
    </source>
</reference>
<dbReference type="AlphaFoldDB" id="A0A7C3C018"/>
<evidence type="ECO:0000256" key="3">
    <source>
        <dbReference type="ARBA" id="ARBA00023102"/>
    </source>
</evidence>
<name>A0A7C3C018_9BACT</name>
<evidence type="ECO:0000256" key="4">
    <source>
        <dbReference type="ARBA" id="ARBA00029440"/>
    </source>
</evidence>